<name>A0A016X4A2_9BILA</name>
<dbReference type="AlphaFoldDB" id="A0A016X4A2"/>
<dbReference type="Proteomes" id="UP000024635">
    <property type="component" value="Unassembled WGS sequence"/>
</dbReference>
<dbReference type="EMBL" id="JARK01000010">
    <property type="protein sequence ID" value="EYC46033.1"/>
    <property type="molecule type" value="Genomic_DNA"/>
</dbReference>
<keyword evidence="2" id="KW-1185">Reference proteome</keyword>
<reference evidence="2" key="1">
    <citation type="journal article" date="2015" name="Nat. Genet.">
        <title>The genome and transcriptome of the zoonotic hookworm Ancylostoma ceylanicum identify infection-specific gene families.</title>
        <authorList>
            <person name="Schwarz E.M."/>
            <person name="Hu Y."/>
            <person name="Antoshechkin I."/>
            <person name="Miller M.M."/>
            <person name="Sternberg P.W."/>
            <person name="Aroian R.V."/>
        </authorList>
    </citation>
    <scope>NUCLEOTIDE SEQUENCE</scope>
    <source>
        <strain evidence="2">HY135</strain>
    </source>
</reference>
<proteinExistence type="predicted"/>
<evidence type="ECO:0000313" key="2">
    <source>
        <dbReference type="Proteomes" id="UP000024635"/>
    </source>
</evidence>
<evidence type="ECO:0000313" key="1">
    <source>
        <dbReference type="EMBL" id="EYC46033.1"/>
    </source>
</evidence>
<sequence length="98" mass="11262">MNELFRESLLSIAGIPLIPKVQAFRKKKKKSQESRNNLERSRISDFTSFSWLKVFLIHDLIHQTPLPLRSIHVGYITLISGARGNTHHVLCDGFPLRP</sequence>
<organism evidence="1 2">
    <name type="scientific">Ancylostoma ceylanicum</name>
    <dbReference type="NCBI Taxonomy" id="53326"/>
    <lineage>
        <taxon>Eukaryota</taxon>
        <taxon>Metazoa</taxon>
        <taxon>Ecdysozoa</taxon>
        <taxon>Nematoda</taxon>
        <taxon>Chromadorea</taxon>
        <taxon>Rhabditida</taxon>
        <taxon>Rhabditina</taxon>
        <taxon>Rhabditomorpha</taxon>
        <taxon>Strongyloidea</taxon>
        <taxon>Ancylostomatidae</taxon>
        <taxon>Ancylostomatinae</taxon>
        <taxon>Ancylostoma</taxon>
    </lineage>
</organism>
<comment type="caution">
    <text evidence="1">The sequence shown here is derived from an EMBL/GenBank/DDBJ whole genome shotgun (WGS) entry which is preliminary data.</text>
</comment>
<protein>
    <submittedName>
        <fullName evidence="1">Uncharacterized protein</fullName>
    </submittedName>
</protein>
<gene>
    <name evidence="1" type="primary">Acey_s0410.g942</name>
    <name evidence="1" type="ORF">Y032_0410g942</name>
</gene>
<accession>A0A016X4A2</accession>